<dbReference type="InterPro" id="IPR022877">
    <property type="entry name" value="UPF0173"/>
</dbReference>
<gene>
    <name evidence="4" type="ORF">A6E74_04170</name>
</gene>
<proteinExistence type="inferred from homology"/>
<dbReference type="Proteomes" id="UP000078516">
    <property type="component" value="Unassembled WGS sequence"/>
</dbReference>
<evidence type="ECO:0000259" key="3">
    <source>
        <dbReference type="SMART" id="SM00849"/>
    </source>
</evidence>
<comment type="similarity">
    <text evidence="2">Belongs to the UPF0173 family.</text>
</comment>
<dbReference type="NCBIfam" id="NF001911">
    <property type="entry name" value="PRK00685.1"/>
    <property type="match status" value="1"/>
</dbReference>
<dbReference type="PANTHER" id="PTHR43546">
    <property type="entry name" value="UPF0173 METAL-DEPENDENT HYDROLASE MJ1163-RELATED"/>
    <property type="match status" value="1"/>
</dbReference>
<dbReference type="InterPro" id="IPR050114">
    <property type="entry name" value="UPF0173_UPF0282_UlaG_hydrolase"/>
</dbReference>
<evidence type="ECO:0000313" key="5">
    <source>
        <dbReference type="Proteomes" id="UP000078516"/>
    </source>
</evidence>
<dbReference type="EMBL" id="LWMN01000011">
    <property type="protein sequence ID" value="OAQ55922.1"/>
    <property type="molecule type" value="Genomic_DNA"/>
</dbReference>
<dbReference type="Pfam" id="PF12706">
    <property type="entry name" value="Lactamase_B_2"/>
    <property type="match status" value="1"/>
</dbReference>
<evidence type="ECO:0000256" key="1">
    <source>
        <dbReference type="ARBA" id="ARBA00022801"/>
    </source>
</evidence>
<keyword evidence="5" id="KW-1185">Reference proteome</keyword>
<dbReference type="HAMAP" id="MF_00457">
    <property type="entry name" value="UPF0173"/>
    <property type="match status" value="1"/>
</dbReference>
<dbReference type="InterPro" id="IPR001279">
    <property type="entry name" value="Metallo-B-lactamas"/>
</dbReference>
<feature type="domain" description="Metallo-beta-lactamase" evidence="3">
    <location>
        <begin position="7"/>
        <end position="192"/>
    </location>
</feature>
<dbReference type="PANTHER" id="PTHR43546:SF3">
    <property type="entry name" value="UPF0173 METAL-DEPENDENT HYDROLASE MJ1163"/>
    <property type="match status" value="1"/>
</dbReference>
<accession>A0A179ES70</accession>
<evidence type="ECO:0000256" key="2">
    <source>
        <dbReference type="HAMAP-Rule" id="MF_00457"/>
    </source>
</evidence>
<dbReference type="SMART" id="SM00849">
    <property type="entry name" value="Lactamase_B"/>
    <property type="match status" value="1"/>
</dbReference>
<evidence type="ECO:0000313" key="4">
    <source>
        <dbReference type="EMBL" id="OAQ55922.1"/>
    </source>
</evidence>
<dbReference type="SUPFAM" id="SSF56281">
    <property type="entry name" value="Metallo-hydrolase/oxidoreductase"/>
    <property type="match status" value="1"/>
</dbReference>
<dbReference type="Gene3D" id="3.60.15.10">
    <property type="entry name" value="Ribonuclease Z/Hydroxyacylglutathione hydrolase-like"/>
    <property type="match status" value="1"/>
</dbReference>
<sequence>MKITYHGHSCLSIEMENKQRLLIDPFITGNKLTDLTVDEVQTDWILVTHGHSDHIGDMIPIAQKNQATIISIVEIADYAQTRGVNAFGMNLGGKHAFPFGEVKLVPAQHSSSYEVNGIIQYMGEASGIILQAEGKTIYHAGDTADFSDLALLAEQFAIDVAFLPIGDTYTMGPEDAARAAKRIGAKQVVPIHYNTFPVIEQVPQVFLDLLPANVGKIMSVSDTLEV</sequence>
<comment type="caution">
    <text evidence="4">The sequence shown here is derived from an EMBL/GenBank/DDBJ whole genome shotgun (WGS) entry which is preliminary data.</text>
</comment>
<dbReference type="GO" id="GO:0016787">
    <property type="term" value="F:hydrolase activity"/>
    <property type="evidence" value="ECO:0007669"/>
    <property type="project" value="UniProtKB-UniRule"/>
</dbReference>
<dbReference type="RefSeq" id="WP_067482485.1">
    <property type="nucleotide sequence ID" value="NZ_LWMN01000011.1"/>
</dbReference>
<protein>
    <recommendedName>
        <fullName evidence="2">UPF0173 metal-dependent hydrolase A6E74_04170</fullName>
    </recommendedName>
</protein>
<keyword evidence="1 2" id="KW-0378">Hydrolase</keyword>
<dbReference type="AlphaFoldDB" id="A0A179ES70"/>
<organism evidence="4 5">
    <name type="scientific">Enterococcus thailandicus</name>
    <dbReference type="NCBI Taxonomy" id="417368"/>
    <lineage>
        <taxon>Bacteria</taxon>
        <taxon>Bacillati</taxon>
        <taxon>Bacillota</taxon>
        <taxon>Bacilli</taxon>
        <taxon>Lactobacillales</taxon>
        <taxon>Enterococcaceae</taxon>
        <taxon>Enterococcus</taxon>
    </lineage>
</organism>
<reference evidence="4 5" key="1">
    <citation type="submission" date="2016-04" db="EMBL/GenBank/DDBJ databases">
        <title>Draft genome of an Enterococcus thailandicus strain isolated from bovine feces.</title>
        <authorList>
            <person name="Beukers A.G."/>
            <person name="Zaheer R."/>
            <person name="Goji N."/>
            <person name="Cook S.R."/>
            <person name="Amoako K."/>
            <person name="Chaves A.V."/>
            <person name="Ward M.P."/>
            <person name="Mcallister T.A."/>
        </authorList>
    </citation>
    <scope>NUCLEOTIDE SEQUENCE [LARGE SCALE GENOMIC DNA]</scope>
    <source>
        <strain evidence="4 5">F0711D 46</strain>
    </source>
</reference>
<dbReference type="InterPro" id="IPR036866">
    <property type="entry name" value="RibonucZ/Hydroxyglut_hydro"/>
</dbReference>
<name>A0A179ES70_ENTTH</name>